<evidence type="ECO:0000259" key="2">
    <source>
        <dbReference type="PROSITE" id="PS50943"/>
    </source>
</evidence>
<reference evidence="3 4" key="1">
    <citation type="submission" date="2017-10" db="EMBL/GenBank/DDBJ databases">
        <title>Draft genome of Longimonas halophila.</title>
        <authorList>
            <person name="Goh K.M."/>
            <person name="Shamsir M.S."/>
            <person name="Lim S.W."/>
        </authorList>
    </citation>
    <scope>NUCLEOTIDE SEQUENCE [LARGE SCALE GENOMIC DNA]</scope>
    <source>
        <strain evidence="3 4">KCTC 42399</strain>
    </source>
</reference>
<dbReference type="CDD" id="cd00093">
    <property type="entry name" value="HTH_XRE"/>
    <property type="match status" value="1"/>
</dbReference>
<dbReference type="GO" id="GO:0003677">
    <property type="term" value="F:DNA binding"/>
    <property type="evidence" value="ECO:0007669"/>
    <property type="project" value="UniProtKB-KW"/>
</dbReference>
<dbReference type="Proteomes" id="UP000221024">
    <property type="component" value="Unassembled WGS sequence"/>
</dbReference>
<evidence type="ECO:0000313" key="4">
    <source>
        <dbReference type="Proteomes" id="UP000221024"/>
    </source>
</evidence>
<dbReference type="SMART" id="SM00530">
    <property type="entry name" value="HTH_XRE"/>
    <property type="match status" value="1"/>
</dbReference>
<keyword evidence="1" id="KW-0238">DNA-binding</keyword>
<gene>
    <name evidence="3" type="primary">higA</name>
    <name evidence="3" type="ORF">CRI93_12615</name>
</gene>
<dbReference type="PROSITE" id="PS50943">
    <property type="entry name" value="HTH_CROC1"/>
    <property type="match status" value="1"/>
</dbReference>
<evidence type="ECO:0000256" key="1">
    <source>
        <dbReference type="ARBA" id="ARBA00023125"/>
    </source>
</evidence>
<feature type="domain" description="HTH cro/C1-type" evidence="2">
    <location>
        <begin position="13"/>
        <end position="68"/>
    </location>
</feature>
<accession>A0A2H3NJ44</accession>
<dbReference type="SUPFAM" id="SSF47413">
    <property type="entry name" value="lambda repressor-like DNA-binding domains"/>
    <property type="match status" value="1"/>
</dbReference>
<dbReference type="PANTHER" id="PTHR36924">
    <property type="entry name" value="ANTITOXIN HIGA-1"/>
    <property type="match status" value="1"/>
</dbReference>
<dbReference type="OrthoDB" id="9796786at2"/>
<dbReference type="Pfam" id="PF01381">
    <property type="entry name" value="HTH_3"/>
    <property type="match status" value="1"/>
</dbReference>
<dbReference type="InterPro" id="IPR010982">
    <property type="entry name" value="Lambda_DNA-bd_dom_sf"/>
</dbReference>
<dbReference type="AlphaFoldDB" id="A0A2H3NJ44"/>
<dbReference type="InterPro" id="IPR001387">
    <property type="entry name" value="Cro/C1-type_HTH"/>
</dbReference>
<protein>
    <submittedName>
        <fullName evidence="3">Addiction module antidote protein, HigA family</fullName>
    </submittedName>
</protein>
<dbReference type="RefSeq" id="WP_098062995.1">
    <property type="nucleotide sequence ID" value="NZ_PDEP01000013.1"/>
</dbReference>
<dbReference type="EMBL" id="PDEP01000013">
    <property type="protein sequence ID" value="PEN05533.1"/>
    <property type="molecule type" value="Genomic_DNA"/>
</dbReference>
<comment type="caution">
    <text evidence="3">The sequence shown here is derived from an EMBL/GenBank/DDBJ whole genome shotgun (WGS) entry which is preliminary data.</text>
</comment>
<sequence>MPMHNPPHPGEIIREECLKPLDLTITGAAEGLGIHRKNLSRILNGHAGVSPDMAVRLARAFGSTPETWLKLQMAYDLSRAREKEENIRVKQFVSA</sequence>
<organism evidence="3 4">
    <name type="scientific">Longimonas halophila</name>
    <dbReference type="NCBI Taxonomy" id="1469170"/>
    <lineage>
        <taxon>Bacteria</taxon>
        <taxon>Pseudomonadati</taxon>
        <taxon>Rhodothermota</taxon>
        <taxon>Rhodothermia</taxon>
        <taxon>Rhodothermales</taxon>
        <taxon>Salisaetaceae</taxon>
        <taxon>Longimonas</taxon>
    </lineage>
</organism>
<dbReference type="PANTHER" id="PTHR36924:SF1">
    <property type="entry name" value="ANTITOXIN HIGA-1"/>
    <property type="match status" value="1"/>
</dbReference>
<keyword evidence="4" id="KW-1185">Reference proteome</keyword>
<proteinExistence type="predicted"/>
<dbReference type="InterPro" id="IPR013430">
    <property type="entry name" value="Toxin_antidote_HigA"/>
</dbReference>
<dbReference type="Gene3D" id="1.10.260.40">
    <property type="entry name" value="lambda repressor-like DNA-binding domains"/>
    <property type="match status" value="1"/>
</dbReference>
<dbReference type="NCBIfam" id="TIGR02607">
    <property type="entry name" value="antidote_HigA"/>
    <property type="match status" value="1"/>
</dbReference>
<evidence type="ECO:0000313" key="3">
    <source>
        <dbReference type="EMBL" id="PEN05533.1"/>
    </source>
</evidence>
<name>A0A2H3NJ44_9BACT</name>